<protein>
    <submittedName>
        <fullName evidence="2">Uncharacterized protein</fullName>
    </submittedName>
</protein>
<sequence>MYFSNAVLSTMGALVTASVLSATVNAGHLYDGGLEQHYGDYNHNYHQAVAGEYEYKVEVKHPRIISSHGNHKHHYAFVEDQGIQIQKIKVGIYPHHEESYGHYY</sequence>
<evidence type="ECO:0000256" key="1">
    <source>
        <dbReference type="SAM" id="SignalP"/>
    </source>
</evidence>
<dbReference type="Proteomes" id="UP000594260">
    <property type="component" value="Unplaced"/>
</dbReference>
<dbReference type="RefSeq" id="XP_022661067.1">
    <property type="nucleotide sequence ID" value="XM_022805332.1"/>
</dbReference>
<dbReference type="AlphaFoldDB" id="A0A7M7MA37"/>
<feature type="chain" id="PRO_5029786883" evidence="1">
    <location>
        <begin position="27"/>
        <end position="104"/>
    </location>
</feature>
<dbReference type="OrthoDB" id="10361402at2759"/>
<proteinExistence type="predicted"/>
<organism evidence="2 3">
    <name type="scientific">Varroa destructor</name>
    <name type="common">Honeybee mite</name>
    <dbReference type="NCBI Taxonomy" id="109461"/>
    <lineage>
        <taxon>Eukaryota</taxon>
        <taxon>Metazoa</taxon>
        <taxon>Ecdysozoa</taxon>
        <taxon>Arthropoda</taxon>
        <taxon>Chelicerata</taxon>
        <taxon>Arachnida</taxon>
        <taxon>Acari</taxon>
        <taxon>Parasitiformes</taxon>
        <taxon>Mesostigmata</taxon>
        <taxon>Gamasina</taxon>
        <taxon>Dermanyssoidea</taxon>
        <taxon>Varroidae</taxon>
        <taxon>Varroa</taxon>
    </lineage>
</organism>
<evidence type="ECO:0000313" key="3">
    <source>
        <dbReference type="Proteomes" id="UP000594260"/>
    </source>
</evidence>
<feature type="signal peptide" evidence="1">
    <location>
        <begin position="1"/>
        <end position="26"/>
    </location>
</feature>
<reference evidence="2" key="1">
    <citation type="submission" date="2021-01" db="UniProtKB">
        <authorList>
            <consortium name="EnsemblMetazoa"/>
        </authorList>
    </citation>
    <scope>IDENTIFICATION</scope>
</reference>
<name>A0A7M7MA37_VARDE</name>
<accession>A0A7M7MA37</accession>
<keyword evidence="1" id="KW-0732">Signal</keyword>
<dbReference type="EnsemblMetazoa" id="XM_022805332">
    <property type="protein sequence ID" value="XP_022661067"/>
    <property type="gene ID" value="LOC111250306"/>
</dbReference>
<dbReference type="InParanoid" id="A0A7M7MA37"/>
<dbReference type="GeneID" id="111250306"/>
<dbReference type="KEGG" id="vde:111250306"/>
<evidence type="ECO:0000313" key="2">
    <source>
        <dbReference type="EnsemblMetazoa" id="XP_022661067"/>
    </source>
</evidence>
<keyword evidence="3" id="KW-1185">Reference proteome</keyword>